<name>T0ZN07_9ZZZZ</name>
<sequence>MSLTRHEDRPDSGQISAQDRLSDPVLEVITDYVFSDKLPSALAYETAWLSLMDSIGVALRSLAHRSCTRLLGPWIPGGTVAHGARVPGTHFELDPIKAAFDTGALIRWLDYNDTWLAAEWAHPSDNLGALLAVADYLNQRAGAPSEVAVTIEQLLRAMIRAYEIQGILALTNSLNAVGVDHVVYVRVASAALATRLLGGSRAQVLSAVTGAFADGGTLRVYRHFPNTGTRKSWAAADATARGVQLALMSVKGEMGYPEVLTTPRWGFNDVVLKGAHLALARPLGSYV</sequence>
<dbReference type="Pfam" id="PF03972">
    <property type="entry name" value="MmgE_PrpD_N"/>
    <property type="match status" value="1"/>
</dbReference>
<gene>
    <name evidence="3" type="ORF">B2A_07551</name>
</gene>
<dbReference type="PANTHER" id="PTHR16943:SF8">
    <property type="entry name" value="2-METHYLCITRATE DEHYDRATASE"/>
    <property type="match status" value="1"/>
</dbReference>
<dbReference type="InterPro" id="IPR036148">
    <property type="entry name" value="MmgE/PrpD_sf"/>
</dbReference>
<evidence type="ECO:0000259" key="2">
    <source>
        <dbReference type="Pfam" id="PF03972"/>
    </source>
</evidence>
<comment type="caution">
    <text evidence="3">The sequence shown here is derived from an EMBL/GenBank/DDBJ whole genome shotgun (WGS) entry which is preliminary data.</text>
</comment>
<dbReference type="EMBL" id="AUZZ01005407">
    <property type="protein sequence ID" value="EQD49736.1"/>
    <property type="molecule type" value="Genomic_DNA"/>
</dbReference>
<dbReference type="AlphaFoldDB" id="T0ZN07"/>
<reference evidence="3" key="1">
    <citation type="submission" date="2013-08" db="EMBL/GenBank/DDBJ databases">
        <authorList>
            <person name="Mendez C."/>
            <person name="Richter M."/>
            <person name="Ferrer M."/>
            <person name="Sanchez J."/>
        </authorList>
    </citation>
    <scope>NUCLEOTIDE SEQUENCE</scope>
</reference>
<dbReference type="Gene3D" id="1.10.4100.10">
    <property type="entry name" value="2-methylcitrate dehydratase PrpD"/>
    <property type="match status" value="1"/>
</dbReference>
<dbReference type="PANTHER" id="PTHR16943">
    <property type="entry name" value="2-METHYLCITRATE DEHYDRATASE-RELATED"/>
    <property type="match status" value="1"/>
</dbReference>
<feature type="non-terminal residue" evidence="3">
    <location>
        <position position="287"/>
    </location>
</feature>
<dbReference type="InterPro" id="IPR045336">
    <property type="entry name" value="MmgE_PrpD_N"/>
</dbReference>
<accession>T0ZN07</accession>
<dbReference type="SUPFAM" id="SSF103378">
    <property type="entry name" value="2-methylcitrate dehydratase PrpD"/>
    <property type="match status" value="1"/>
</dbReference>
<dbReference type="GO" id="GO:0016829">
    <property type="term" value="F:lyase activity"/>
    <property type="evidence" value="ECO:0007669"/>
    <property type="project" value="InterPro"/>
</dbReference>
<evidence type="ECO:0000313" key="3">
    <source>
        <dbReference type="EMBL" id="EQD49736.1"/>
    </source>
</evidence>
<reference evidence="3" key="2">
    <citation type="journal article" date="2014" name="ISME J.">
        <title>Microbial stratification in low pH oxic and suboxic macroscopic growths along an acid mine drainage.</title>
        <authorList>
            <person name="Mendez-Garcia C."/>
            <person name="Mesa V."/>
            <person name="Sprenger R.R."/>
            <person name="Richter M."/>
            <person name="Diez M.S."/>
            <person name="Solano J."/>
            <person name="Bargiela R."/>
            <person name="Golyshina O.V."/>
            <person name="Manteca A."/>
            <person name="Ramos J.L."/>
            <person name="Gallego J.R."/>
            <person name="Llorente I."/>
            <person name="Martins Dos Santos V.A."/>
            <person name="Jensen O.N."/>
            <person name="Pelaez A.I."/>
            <person name="Sanchez J."/>
            <person name="Ferrer M."/>
        </authorList>
    </citation>
    <scope>NUCLEOTIDE SEQUENCE</scope>
</reference>
<feature type="domain" description="MmgE/PrpD N-terminal" evidence="2">
    <location>
        <begin position="30"/>
        <end position="277"/>
    </location>
</feature>
<organism evidence="3">
    <name type="scientific">mine drainage metagenome</name>
    <dbReference type="NCBI Taxonomy" id="410659"/>
    <lineage>
        <taxon>unclassified sequences</taxon>
        <taxon>metagenomes</taxon>
        <taxon>ecological metagenomes</taxon>
    </lineage>
</organism>
<dbReference type="InterPro" id="IPR005656">
    <property type="entry name" value="MmgE_PrpD"/>
</dbReference>
<dbReference type="InterPro" id="IPR042183">
    <property type="entry name" value="MmgE/PrpD_sf_1"/>
</dbReference>
<comment type="similarity">
    <text evidence="1">Belongs to the PrpD family.</text>
</comment>
<evidence type="ECO:0000256" key="1">
    <source>
        <dbReference type="ARBA" id="ARBA00006174"/>
    </source>
</evidence>
<protein>
    <submittedName>
        <fullName evidence="3">2-methylcitrate dehydratase</fullName>
    </submittedName>
</protein>
<proteinExistence type="inferred from homology"/>